<dbReference type="AlphaFoldDB" id="A0A9W9GUT5"/>
<evidence type="ECO:0000313" key="2">
    <source>
        <dbReference type="Proteomes" id="UP001149079"/>
    </source>
</evidence>
<keyword evidence="2" id="KW-1185">Reference proteome</keyword>
<organism evidence="1 2">
    <name type="scientific">Penicillium bovifimosum</name>
    <dbReference type="NCBI Taxonomy" id="126998"/>
    <lineage>
        <taxon>Eukaryota</taxon>
        <taxon>Fungi</taxon>
        <taxon>Dikarya</taxon>
        <taxon>Ascomycota</taxon>
        <taxon>Pezizomycotina</taxon>
        <taxon>Eurotiomycetes</taxon>
        <taxon>Eurotiomycetidae</taxon>
        <taxon>Eurotiales</taxon>
        <taxon>Aspergillaceae</taxon>
        <taxon>Penicillium</taxon>
    </lineage>
</organism>
<proteinExistence type="predicted"/>
<evidence type="ECO:0000313" key="1">
    <source>
        <dbReference type="EMBL" id="KAJ5130268.1"/>
    </source>
</evidence>
<name>A0A9W9GUT5_9EURO</name>
<dbReference type="RefSeq" id="XP_056520647.1">
    <property type="nucleotide sequence ID" value="XM_056667051.1"/>
</dbReference>
<protein>
    <submittedName>
        <fullName evidence="1">Uncharacterized protein</fullName>
    </submittedName>
</protein>
<gene>
    <name evidence="1" type="ORF">N7515_006307</name>
</gene>
<reference evidence="1" key="2">
    <citation type="journal article" date="2023" name="IMA Fungus">
        <title>Comparative genomic study of the Penicillium genus elucidates a diverse pangenome and 15 lateral gene transfer events.</title>
        <authorList>
            <person name="Petersen C."/>
            <person name="Sorensen T."/>
            <person name="Nielsen M.R."/>
            <person name="Sondergaard T.E."/>
            <person name="Sorensen J.L."/>
            <person name="Fitzpatrick D.A."/>
            <person name="Frisvad J.C."/>
            <person name="Nielsen K.L."/>
        </authorList>
    </citation>
    <scope>NUCLEOTIDE SEQUENCE</scope>
    <source>
        <strain evidence="1">IBT 22155</strain>
    </source>
</reference>
<reference evidence="1" key="1">
    <citation type="submission" date="2022-11" db="EMBL/GenBank/DDBJ databases">
        <authorList>
            <person name="Petersen C."/>
        </authorList>
    </citation>
    <scope>NUCLEOTIDE SEQUENCE</scope>
    <source>
        <strain evidence="1">IBT 22155</strain>
    </source>
</reference>
<comment type="caution">
    <text evidence="1">The sequence shown here is derived from an EMBL/GenBank/DDBJ whole genome shotgun (WGS) entry which is preliminary data.</text>
</comment>
<sequence length="63" mass="6895">MVVGDWVMVVDAFKKIEEEDGMIDSLGWGLSYDFWFLLGAEIEVSDGAETGSTFPVAPQTPPL</sequence>
<dbReference type="Proteomes" id="UP001149079">
    <property type="component" value="Unassembled WGS sequence"/>
</dbReference>
<dbReference type="EMBL" id="JAPQKL010000005">
    <property type="protein sequence ID" value="KAJ5130268.1"/>
    <property type="molecule type" value="Genomic_DNA"/>
</dbReference>
<accession>A0A9W9GUT5</accession>
<dbReference type="GeneID" id="81406221"/>